<comment type="caution">
    <text evidence="3">The sequence shown here is derived from an EMBL/GenBank/DDBJ whole genome shotgun (WGS) entry which is preliminary data.</text>
</comment>
<dbReference type="SUPFAM" id="SSF53756">
    <property type="entry name" value="UDP-Glycosyltransferase/glycogen phosphorylase"/>
    <property type="match status" value="1"/>
</dbReference>
<gene>
    <name evidence="3" type="ORF">RISK_005220</name>
</gene>
<dbReference type="PANTHER" id="PTHR12526:SF637">
    <property type="entry name" value="GLYCOSYLTRANSFERASE EPSF-RELATED"/>
    <property type="match status" value="1"/>
</dbReference>
<dbReference type="Gene3D" id="3.40.50.2000">
    <property type="entry name" value="Glycogen Phosphorylase B"/>
    <property type="match status" value="2"/>
</dbReference>
<evidence type="ECO:0000259" key="2">
    <source>
        <dbReference type="Pfam" id="PF13579"/>
    </source>
</evidence>
<proteinExistence type="predicted"/>
<reference evidence="3" key="1">
    <citation type="submission" date="2015-05" db="EMBL/GenBank/DDBJ databases">
        <title>Permanent draft genome of Rhodopirellula islandicus K833.</title>
        <authorList>
            <person name="Kizina J."/>
            <person name="Richter M."/>
            <person name="Glockner F.O."/>
            <person name="Harder J."/>
        </authorList>
    </citation>
    <scope>NUCLEOTIDE SEQUENCE [LARGE SCALE GENOMIC DNA]</scope>
    <source>
        <strain evidence="3">K833</strain>
    </source>
</reference>
<evidence type="ECO:0000259" key="1">
    <source>
        <dbReference type="Pfam" id="PF00534"/>
    </source>
</evidence>
<dbReference type="AlphaFoldDB" id="A0A0J1EBI9"/>
<dbReference type="GO" id="GO:0016757">
    <property type="term" value="F:glycosyltransferase activity"/>
    <property type="evidence" value="ECO:0007669"/>
    <property type="project" value="InterPro"/>
</dbReference>
<dbReference type="PATRIC" id="fig|595434.4.peg.4955"/>
<organism evidence="3 4">
    <name type="scientific">Rhodopirellula islandica</name>
    <dbReference type="NCBI Taxonomy" id="595434"/>
    <lineage>
        <taxon>Bacteria</taxon>
        <taxon>Pseudomonadati</taxon>
        <taxon>Planctomycetota</taxon>
        <taxon>Planctomycetia</taxon>
        <taxon>Pirellulales</taxon>
        <taxon>Pirellulaceae</taxon>
        <taxon>Rhodopirellula</taxon>
    </lineage>
</organism>
<dbReference type="InterPro" id="IPR001296">
    <property type="entry name" value="Glyco_trans_1"/>
</dbReference>
<dbReference type="Pfam" id="PF13579">
    <property type="entry name" value="Glyco_trans_4_4"/>
    <property type="match status" value="1"/>
</dbReference>
<evidence type="ECO:0000313" key="4">
    <source>
        <dbReference type="Proteomes" id="UP000036367"/>
    </source>
</evidence>
<sequence>MTHLEQSRAQEIIRVSDYSIVQTVASTRLDHGGTSRSVPALAQSLGRIGVDWYLVSTCPAGHETPSGLPKDGERWFLAPEKPNRMRLDGAKAMKRQLKTLLAQPSAKRWLVHDHGVWLPSNHFVADLCQRRSVPRIVSPRGMLSPWSMNFSAWKKKIAWPLFQRRDLTSAAGFHATCEAEADDIARLGFKQPVCVAPNGLSIKEETLQTLRNSTLSRGAPDPQNPGAAKTALFLSRIHPKKGLLQWIDVWKQVQPSGWKMRIIGPDEAGHAAEVEATIRKAGLEDEIEISGERNDTEKWQEYVAADLFVLPTFSENFGIVIAEAMASGLPVLTTTGAPWKCLQEHRMGWWVDPTPEMLTSAFRNAISKSPAELSEMGRRGSQYAMTHFSWKETARKLSDFYLSILNQ</sequence>
<feature type="domain" description="Glycosyl transferase family 1" evidence="1">
    <location>
        <begin position="225"/>
        <end position="374"/>
    </location>
</feature>
<dbReference type="PANTHER" id="PTHR12526">
    <property type="entry name" value="GLYCOSYLTRANSFERASE"/>
    <property type="match status" value="1"/>
</dbReference>
<keyword evidence="4" id="KW-1185">Reference proteome</keyword>
<accession>A0A0J1EBI9</accession>
<dbReference type="STRING" id="595434.RISK_005220"/>
<dbReference type="InterPro" id="IPR028098">
    <property type="entry name" value="Glyco_trans_4-like_N"/>
</dbReference>
<dbReference type="EMBL" id="LECT01000043">
    <property type="protein sequence ID" value="KLU02924.1"/>
    <property type="molecule type" value="Genomic_DNA"/>
</dbReference>
<evidence type="ECO:0000313" key="3">
    <source>
        <dbReference type="EMBL" id="KLU02924.1"/>
    </source>
</evidence>
<protein>
    <submittedName>
        <fullName evidence="3">Glycosyltransferase</fullName>
    </submittedName>
</protein>
<dbReference type="Pfam" id="PF00534">
    <property type="entry name" value="Glycos_transf_1"/>
    <property type="match status" value="1"/>
</dbReference>
<dbReference type="RefSeq" id="WP_083435089.1">
    <property type="nucleotide sequence ID" value="NZ_LECT01000043.1"/>
</dbReference>
<feature type="domain" description="Glycosyltransferase subfamily 4-like N-terminal" evidence="2">
    <location>
        <begin position="32"/>
        <end position="199"/>
    </location>
</feature>
<dbReference type="Proteomes" id="UP000036367">
    <property type="component" value="Unassembled WGS sequence"/>
</dbReference>
<name>A0A0J1EBI9_RHOIS</name>